<dbReference type="Proteomes" id="UP000663828">
    <property type="component" value="Unassembled WGS sequence"/>
</dbReference>
<evidence type="ECO:0000313" key="2">
    <source>
        <dbReference type="EMBL" id="CAF0788023.1"/>
    </source>
</evidence>
<dbReference type="EMBL" id="CAJNOR010000080">
    <property type="protein sequence ID" value="CAF0788023.1"/>
    <property type="molecule type" value="Genomic_DNA"/>
</dbReference>
<feature type="compositionally biased region" description="Polar residues" evidence="1">
    <location>
        <begin position="71"/>
        <end position="86"/>
    </location>
</feature>
<reference evidence="2" key="1">
    <citation type="submission" date="2021-02" db="EMBL/GenBank/DDBJ databases">
        <authorList>
            <person name="Nowell W R."/>
        </authorList>
    </citation>
    <scope>NUCLEOTIDE SEQUENCE</scope>
</reference>
<evidence type="ECO:0000313" key="3">
    <source>
        <dbReference type="Proteomes" id="UP000663828"/>
    </source>
</evidence>
<organism evidence="2 3">
    <name type="scientific">Adineta ricciae</name>
    <name type="common">Rotifer</name>
    <dbReference type="NCBI Taxonomy" id="249248"/>
    <lineage>
        <taxon>Eukaryota</taxon>
        <taxon>Metazoa</taxon>
        <taxon>Spiralia</taxon>
        <taxon>Gnathifera</taxon>
        <taxon>Rotifera</taxon>
        <taxon>Eurotatoria</taxon>
        <taxon>Bdelloidea</taxon>
        <taxon>Adinetida</taxon>
        <taxon>Adinetidae</taxon>
        <taxon>Adineta</taxon>
    </lineage>
</organism>
<evidence type="ECO:0000256" key="1">
    <source>
        <dbReference type="SAM" id="MobiDB-lite"/>
    </source>
</evidence>
<name>A0A813RZC6_ADIRI</name>
<proteinExistence type="predicted"/>
<accession>A0A813RZC6</accession>
<protein>
    <submittedName>
        <fullName evidence="2">Uncharacterized protein</fullName>
    </submittedName>
</protein>
<keyword evidence="3" id="KW-1185">Reference proteome</keyword>
<comment type="caution">
    <text evidence="2">The sequence shown here is derived from an EMBL/GenBank/DDBJ whole genome shotgun (WGS) entry which is preliminary data.</text>
</comment>
<sequence>MNSSIVRRQKIRKIPLQPIDRHLAEIGDLDGSTYINAGIDSTCCKKRGRTIHKLTNGIMVSSSSDQRKRTMNSSQVDDSSDLSNDGSIDDQFDSLNTQCCSHCGK</sequence>
<gene>
    <name evidence="2" type="ORF">XAT740_LOCUS2335</name>
</gene>
<dbReference type="AlphaFoldDB" id="A0A813RZC6"/>
<feature type="region of interest" description="Disordered" evidence="1">
    <location>
        <begin position="55"/>
        <end position="89"/>
    </location>
</feature>